<dbReference type="RefSeq" id="WP_359274859.1">
    <property type="nucleotide sequence ID" value="NZ_JBEZNA010000053.1"/>
</dbReference>
<comment type="caution">
    <text evidence="2">The sequence shown here is derived from an EMBL/GenBank/DDBJ whole genome shotgun (WGS) entry which is preliminary data.</text>
</comment>
<reference evidence="2 3" key="1">
    <citation type="submission" date="2024-06" db="EMBL/GenBank/DDBJ databases">
        <title>The Natural Products Discovery Center: Release of the First 8490 Sequenced Strains for Exploring Actinobacteria Biosynthetic Diversity.</title>
        <authorList>
            <person name="Kalkreuter E."/>
            <person name="Kautsar S.A."/>
            <person name="Yang D."/>
            <person name="Bader C.D."/>
            <person name="Teijaro C.N."/>
            <person name="Fluegel L."/>
            <person name="Davis C.M."/>
            <person name="Simpson J.R."/>
            <person name="Lauterbach L."/>
            <person name="Steele A.D."/>
            <person name="Gui C."/>
            <person name="Meng S."/>
            <person name="Li G."/>
            <person name="Viehrig K."/>
            <person name="Ye F."/>
            <person name="Su P."/>
            <person name="Kiefer A.F."/>
            <person name="Nichols A."/>
            <person name="Cepeda A.J."/>
            <person name="Yan W."/>
            <person name="Fan B."/>
            <person name="Jiang Y."/>
            <person name="Adhikari A."/>
            <person name="Zheng C.-J."/>
            <person name="Schuster L."/>
            <person name="Cowan T.M."/>
            <person name="Smanski M.J."/>
            <person name="Chevrette M.G."/>
            <person name="De Carvalho L.P.S."/>
            <person name="Shen B."/>
        </authorList>
    </citation>
    <scope>NUCLEOTIDE SEQUENCE [LARGE SCALE GENOMIC DNA]</scope>
    <source>
        <strain evidence="2 3">NPDC048117</strain>
    </source>
</reference>
<sequence>MTDDTTGPAGRDGEPPRTVYHRVFSHGGPAPAPVCPSCDHSGPHHPGCDLRVLSVEEASLLGYEEALRHARSLVGSDALDTGAPPPVARCPSCDHSGRHHPGCELRVLSVEEASLLGYEEACRRARSLVESGGPVTGAPPPVARCPSCDHSGTHHPGCELGVLSVEDASLLGYEEALRRARSLLEGAVSWGAPPPARQCPGCHHSADHGPGCDLAALPVGDAALLGYQEALRRVRHLGEPVARSAEAPRQPEEGPGSTVPVDSVPVDSVPVDGAPVAGGPPSTAPPPSGGIRARLRRLLRR</sequence>
<proteinExistence type="predicted"/>
<evidence type="ECO:0000256" key="1">
    <source>
        <dbReference type="SAM" id="MobiDB-lite"/>
    </source>
</evidence>
<organism evidence="2 3">
    <name type="scientific">Streptomyces chilikensis</name>
    <dbReference type="NCBI Taxonomy" id="1194079"/>
    <lineage>
        <taxon>Bacteria</taxon>
        <taxon>Bacillati</taxon>
        <taxon>Actinomycetota</taxon>
        <taxon>Actinomycetes</taxon>
        <taxon>Kitasatosporales</taxon>
        <taxon>Streptomycetaceae</taxon>
        <taxon>Streptomyces</taxon>
    </lineage>
</organism>
<feature type="compositionally biased region" description="Low complexity" evidence="1">
    <location>
        <begin position="254"/>
        <end position="281"/>
    </location>
</feature>
<accession>A0ABV3EU12</accession>
<dbReference type="Proteomes" id="UP001551584">
    <property type="component" value="Unassembled WGS sequence"/>
</dbReference>
<gene>
    <name evidence="2" type="ORF">AB0D95_20940</name>
</gene>
<evidence type="ECO:0000313" key="3">
    <source>
        <dbReference type="Proteomes" id="UP001551584"/>
    </source>
</evidence>
<protein>
    <submittedName>
        <fullName evidence="2">Uncharacterized protein</fullName>
    </submittedName>
</protein>
<keyword evidence="3" id="KW-1185">Reference proteome</keyword>
<name>A0ABV3EU12_9ACTN</name>
<feature type="region of interest" description="Disordered" evidence="1">
    <location>
        <begin position="242"/>
        <end position="301"/>
    </location>
</feature>
<evidence type="ECO:0000313" key="2">
    <source>
        <dbReference type="EMBL" id="MEU9579705.1"/>
    </source>
</evidence>
<dbReference type="EMBL" id="JBEZNA010000053">
    <property type="protein sequence ID" value="MEU9579705.1"/>
    <property type="molecule type" value="Genomic_DNA"/>
</dbReference>